<dbReference type="Proteomes" id="UP001165289">
    <property type="component" value="Unassembled WGS sequence"/>
</dbReference>
<comment type="caution">
    <text evidence="1">The sequence shown here is derived from an EMBL/GenBank/DDBJ whole genome shotgun (WGS) entry which is preliminary data.</text>
</comment>
<proteinExistence type="predicted"/>
<accession>A0AAV7K5P2</accession>
<evidence type="ECO:0000313" key="2">
    <source>
        <dbReference type="Proteomes" id="UP001165289"/>
    </source>
</evidence>
<organism evidence="1 2">
    <name type="scientific">Oopsacas minuta</name>
    <dbReference type="NCBI Taxonomy" id="111878"/>
    <lineage>
        <taxon>Eukaryota</taxon>
        <taxon>Metazoa</taxon>
        <taxon>Porifera</taxon>
        <taxon>Hexactinellida</taxon>
        <taxon>Hexasterophora</taxon>
        <taxon>Lyssacinosida</taxon>
        <taxon>Leucopsacidae</taxon>
        <taxon>Oopsacas</taxon>
    </lineage>
</organism>
<dbReference type="Gene3D" id="1.25.40.20">
    <property type="entry name" value="Ankyrin repeat-containing domain"/>
    <property type="match status" value="1"/>
</dbReference>
<dbReference type="AlphaFoldDB" id="A0AAV7K5P2"/>
<gene>
    <name evidence="1" type="ORF">LOD99_1931</name>
</gene>
<dbReference type="SUPFAM" id="SSF48403">
    <property type="entry name" value="Ankyrin repeat"/>
    <property type="match status" value="1"/>
</dbReference>
<dbReference type="InterPro" id="IPR002110">
    <property type="entry name" value="Ankyrin_rpt"/>
</dbReference>
<keyword evidence="2" id="KW-1185">Reference proteome</keyword>
<sequence>MNCHKELLDSAAKEKYPEFSSQLTTLLENPDPEKIFQPEGNKGSPLILAAKEGHYNIVSYILKKFEEVLKLDYTMTVKSNHAVHEIRGVTALWCAALGAHIAIVRELL</sequence>
<dbReference type="Pfam" id="PF12796">
    <property type="entry name" value="Ank_2"/>
    <property type="match status" value="1"/>
</dbReference>
<name>A0AAV7K5P2_9METZ</name>
<dbReference type="EMBL" id="JAKMXF010000177">
    <property type="protein sequence ID" value="KAI6655789.1"/>
    <property type="molecule type" value="Genomic_DNA"/>
</dbReference>
<protein>
    <submittedName>
        <fullName evidence="1">Uncharacterized protein</fullName>
    </submittedName>
</protein>
<dbReference type="InterPro" id="IPR036770">
    <property type="entry name" value="Ankyrin_rpt-contain_sf"/>
</dbReference>
<evidence type="ECO:0000313" key="1">
    <source>
        <dbReference type="EMBL" id="KAI6655789.1"/>
    </source>
</evidence>
<reference evidence="1 2" key="1">
    <citation type="journal article" date="2023" name="BMC Biol.">
        <title>The compact genome of the sponge Oopsacas minuta (Hexactinellida) is lacking key metazoan core genes.</title>
        <authorList>
            <person name="Santini S."/>
            <person name="Schenkelaars Q."/>
            <person name="Jourda C."/>
            <person name="Duchesne M."/>
            <person name="Belahbib H."/>
            <person name="Rocher C."/>
            <person name="Selva M."/>
            <person name="Riesgo A."/>
            <person name="Vervoort M."/>
            <person name="Leys S.P."/>
            <person name="Kodjabachian L."/>
            <person name="Le Bivic A."/>
            <person name="Borchiellini C."/>
            <person name="Claverie J.M."/>
            <person name="Renard E."/>
        </authorList>
    </citation>
    <scope>NUCLEOTIDE SEQUENCE [LARGE SCALE GENOMIC DNA]</scope>
    <source>
        <strain evidence="1">SPO-2</strain>
    </source>
</reference>